<evidence type="ECO:0000256" key="8">
    <source>
        <dbReference type="SAM" id="SignalP"/>
    </source>
</evidence>
<feature type="domain" description="BPTI/Kunitz inhibitor" evidence="9">
    <location>
        <begin position="726"/>
        <end position="777"/>
    </location>
</feature>
<evidence type="ECO:0000256" key="3">
    <source>
        <dbReference type="ARBA" id="ARBA00022530"/>
    </source>
</evidence>
<protein>
    <recommendedName>
        <fullName evidence="2">Spondin-1</fullName>
    </recommendedName>
    <alternativeName>
        <fullName evidence="6">F-spondin</fullName>
    </alternativeName>
</protein>
<feature type="region of interest" description="Disordered" evidence="7">
    <location>
        <begin position="347"/>
        <end position="385"/>
    </location>
</feature>
<dbReference type="PANTHER" id="PTHR11311:SF16">
    <property type="entry name" value="SPONDIN-1"/>
    <property type="match status" value="1"/>
</dbReference>
<dbReference type="SUPFAM" id="SSF57362">
    <property type="entry name" value="BPTI-like"/>
    <property type="match status" value="1"/>
</dbReference>
<dbReference type="InterPro" id="IPR051418">
    <property type="entry name" value="Spondin/Thrombospondin_T1"/>
</dbReference>
<dbReference type="Pfam" id="PF00090">
    <property type="entry name" value="TSP_1"/>
    <property type="match status" value="4"/>
</dbReference>
<feature type="compositionally biased region" description="Acidic residues" evidence="7">
    <location>
        <begin position="517"/>
        <end position="544"/>
    </location>
</feature>
<dbReference type="InterPro" id="IPR002861">
    <property type="entry name" value="Reeler_dom"/>
</dbReference>
<dbReference type="InterPro" id="IPR009465">
    <property type="entry name" value="Spondin_N"/>
</dbReference>
<feature type="domain" description="Spondin" evidence="11">
    <location>
        <begin position="185"/>
        <end position="375"/>
    </location>
</feature>
<dbReference type="Gene3D" id="4.10.410.10">
    <property type="entry name" value="Pancreatic trypsin inhibitor Kunitz domain"/>
    <property type="match status" value="1"/>
</dbReference>
<keyword evidence="3" id="KW-0964">Secreted</keyword>
<comment type="subcellular location">
    <subcellularLocation>
        <location evidence="1">Secreted</location>
        <location evidence="1">Extracellular space</location>
        <location evidence="1">Extracellular matrix</location>
    </subcellularLocation>
</comment>
<evidence type="ECO:0000259" key="10">
    <source>
        <dbReference type="PROSITE" id="PS51019"/>
    </source>
</evidence>
<feature type="compositionally biased region" description="Polar residues" evidence="7">
    <location>
        <begin position="347"/>
        <end position="361"/>
    </location>
</feature>
<feature type="chain" id="PRO_5040472877" description="Spondin-1" evidence="8">
    <location>
        <begin position="20"/>
        <end position="947"/>
    </location>
</feature>
<dbReference type="GO" id="GO:0004867">
    <property type="term" value="F:serine-type endopeptidase inhibitor activity"/>
    <property type="evidence" value="ECO:0007669"/>
    <property type="project" value="InterPro"/>
</dbReference>
<dbReference type="PROSITE" id="PS50092">
    <property type="entry name" value="TSP1"/>
    <property type="match status" value="3"/>
</dbReference>
<dbReference type="PROSITE" id="PS51020">
    <property type="entry name" value="SPONDIN"/>
    <property type="match status" value="1"/>
</dbReference>
<dbReference type="PROSITE" id="PS00280">
    <property type="entry name" value="BPTI_KUNITZ_1"/>
    <property type="match status" value="1"/>
</dbReference>
<evidence type="ECO:0000256" key="4">
    <source>
        <dbReference type="ARBA" id="ARBA00022737"/>
    </source>
</evidence>
<dbReference type="GO" id="GO:0031012">
    <property type="term" value="C:extracellular matrix"/>
    <property type="evidence" value="ECO:0007669"/>
    <property type="project" value="TreeGrafter"/>
</dbReference>
<feature type="signal peptide" evidence="8">
    <location>
        <begin position="1"/>
        <end position="19"/>
    </location>
</feature>
<evidence type="ECO:0000259" key="11">
    <source>
        <dbReference type="PROSITE" id="PS51020"/>
    </source>
</evidence>
<gene>
    <name evidence="12" type="ORF">CHIRRI_LOCUS3557</name>
</gene>
<name>A0A9N9RLR2_9DIPT</name>
<dbReference type="CDD" id="cd08544">
    <property type="entry name" value="Reeler"/>
    <property type="match status" value="1"/>
</dbReference>
<dbReference type="SMART" id="SM00131">
    <property type="entry name" value="KU"/>
    <property type="match status" value="1"/>
</dbReference>
<evidence type="ECO:0000256" key="5">
    <source>
        <dbReference type="ARBA" id="ARBA00022889"/>
    </source>
</evidence>
<dbReference type="EMBL" id="OU895877">
    <property type="protein sequence ID" value="CAG9800617.1"/>
    <property type="molecule type" value="Genomic_DNA"/>
</dbReference>
<reference evidence="12" key="1">
    <citation type="submission" date="2022-01" db="EMBL/GenBank/DDBJ databases">
        <authorList>
            <person name="King R."/>
        </authorList>
    </citation>
    <scope>NUCLEOTIDE SEQUENCE</scope>
</reference>
<dbReference type="Proteomes" id="UP001153620">
    <property type="component" value="Chromosome 1"/>
</dbReference>
<dbReference type="InterPro" id="IPR042307">
    <property type="entry name" value="Reeler_sf"/>
</dbReference>
<keyword evidence="4" id="KW-0677">Repeat</keyword>
<proteinExistence type="predicted"/>
<evidence type="ECO:0000256" key="7">
    <source>
        <dbReference type="SAM" id="MobiDB-lite"/>
    </source>
</evidence>
<dbReference type="InterPro" id="IPR038678">
    <property type="entry name" value="Spondin_N_sf"/>
</dbReference>
<dbReference type="InterPro" id="IPR036383">
    <property type="entry name" value="TSP1_rpt_sf"/>
</dbReference>
<dbReference type="PANTHER" id="PTHR11311">
    <property type="entry name" value="SPONDIN"/>
    <property type="match status" value="1"/>
</dbReference>
<accession>A0A9N9RLR2</accession>
<evidence type="ECO:0000259" key="9">
    <source>
        <dbReference type="PROSITE" id="PS50279"/>
    </source>
</evidence>
<dbReference type="Pfam" id="PF06468">
    <property type="entry name" value="Spond_N"/>
    <property type="match status" value="1"/>
</dbReference>
<dbReference type="GO" id="GO:0007155">
    <property type="term" value="P:cell adhesion"/>
    <property type="evidence" value="ECO:0007669"/>
    <property type="project" value="UniProtKB-KW"/>
</dbReference>
<evidence type="ECO:0000256" key="6">
    <source>
        <dbReference type="ARBA" id="ARBA00030964"/>
    </source>
</evidence>
<dbReference type="PROSITE" id="PS50279">
    <property type="entry name" value="BPTI_KUNITZ_2"/>
    <property type="match status" value="1"/>
</dbReference>
<evidence type="ECO:0000256" key="1">
    <source>
        <dbReference type="ARBA" id="ARBA00004498"/>
    </source>
</evidence>
<keyword evidence="3" id="KW-0272">Extracellular matrix</keyword>
<dbReference type="OrthoDB" id="347314at2759"/>
<sequence length="947" mass="108313">MKIQILLILLIAIADLSFSNPSKCARIPDGTGSNKSPPDGRFRLRIINDPIRYIPGETYKISLEGVTRFSSPSPQKFVGFFLTIERNNDEKTPFSRYEEDDLGGFTILYPALSKISEKCPNVVVNTNSVPKSDVLIEWTAPTSGKGCITFKSTIIEHRDIWFMDDGALSKQLCEDEADSIDPDSIVAECTACDEAKYELTFEGLWSRNTHPKDFPDDGWRTKFSDVIGASHAIDNHFWRYGNHSSPGMKEMAEFGATGMLEEELKNKGESIRTIIKARGISYPNVNGKTFAVFRVDSEHHLISVVSKLYPSPDWFVGVSDLELCLSNGQWAEQKEVNLYPYDAGTDSGATYTAPDQPTRPQESIRRIKPNNPNDPRSPFYDPENLEMKPLAKLYITRQRLYEKNCDRNENGDDNGNYGRGNTGDDDDDDNIGDNNNNYNNRREDDQEEDKTDYCITNPWGQWKECNNPCGEGIQERRRYYKDPPNAHKKGCNEDLVEKKTCTGTRGCTSNTKNVITDDNDDKDKDEEENGSQEEGGDEDGDEEEVDRKDKECQVTDWKEEECSCQSGQPKKQISRKFKNSRNQKRCMIKYPKLLLEKFDDCPATDCNDDEEATPKPVGLNCPLDDWTQYSQCSTTVGMGIQIRVRKPKQNIRNSDENLKRIVNMYEKLRRSKFVRRNDDEDDDDITTLNVTTAADPSHACFGVQFVESRVCGKRNKAYDDDPKYFCMQTPLIQKCKAPAEIRYYYSHQLRRCATFLYTGCEISKNNFEALANCTETCNKQEIYGDEEPDSIQVANLVQERIDCVMTPWEHTPCNTTCGEGYRWKFRKVVKHSQNGGKSCPRNVRKLEKCKTSDCELVTRVQHQFFPPIRVITTTRNPTPYCEYSDWSAWSPCSKSCGQSAVQIRTRALLNIENSAFCHDRLEQRKCNLMPCLSQNYNYRPHSSYNSY</sequence>
<feature type="domain" description="Reelin" evidence="10">
    <location>
        <begin position="9"/>
        <end position="185"/>
    </location>
</feature>
<reference evidence="12" key="2">
    <citation type="submission" date="2022-10" db="EMBL/GenBank/DDBJ databases">
        <authorList>
            <consortium name="ENA_rothamsted_submissions"/>
            <consortium name="culmorum"/>
            <person name="King R."/>
        </authorList>
    </citation>
    <scope>NUCLEOTIDE SEQUENCE</scope>
</reference>
<dbReference type="NCBIfam" id="NF038123">
    <property type="entry name" value="NF038123_dom"/>
    <property type="match status" value="1"/>
</dbReference>
<dbReference type="Gene3D" id="2.60.40.4060">
    <property type="entry name" value="Reeler domain"/>
    <property type="match status" value="1"/>
</dbReference>
<feature type="region of interest" description="Disordered" evidence="7">
    <location>
        <begin position="405"/>
        <end position="449"/>
    </location>
</feature>
<organism evidence="12 13">
    <name type="scientific">Chironomus riparius</name>
    <dbReference type="NCBI Taxonomy" id="315576"/>
    <lineage>
        <taxon>Eukaryota</taxon>
        <taxon>Metazoa</taxon>
        <taxon>Ecdysozoa</taxon>
        <taxon>Arthropoda</taxon>
        <taxon>Hexapoda</taxon>
        <taxon>Insecta</taxon>
        <taxon>Pterygota</taxon>
        <taxon>Neoptera</taxon>
        <taxon>Endopterygota</taxon>
        <taxon>Diptera</taxon>
        <taxon>Nematocera</taxon>
        <taxon>Chironomoidea</taxon>
        <taxon>Chironomidae</taxon>
        <taxon>Chironominae</taxon>
        <taxon>Chironomus</taxon>
    </lineage>
</organism>
<dbReference type="InterPro" id="IPR002223">
    <property type="entry name" value="Kunitz_BPTI"/>
</dbReference>
<dbReference type="Pfam" id="PF02014">
    <property type="entry name" value="Reeler"/>
    <property type="match status" value="1"/>
</dbReference>
<dbReference type="FunFam" id="2.60.40.2130:FF:000002">
    <property type="entry name" value="Putative Spondin-1"/>
    <property type="match status" value="1"/>
</dbReference>
<keyword evidence="8" id="KW-0732">Signal</keyword>
<dbReference type="SUPFAM" id="SSF82895">
    <property type="entry name" value="TSP-1 type 1 repeat"/>
    <property type="match status" value="4"/>
</dbReference>
<dbReference type="PROSITE" id="PS51019">
    <property type="entry name" value="REELIN"/>
    <property type="match status" value="1"/>
</dbReference>
<keyword evidence="13" id="KW-1185">Reference proteome</keyword>
<dbReference type="AlphaFoldDB" id="A0A9N9RLR2"/>
<evidence type="ECO:0000256" key="2">
    <source>
        <dbReference type="ARBA" id="ARBA00019594"/>
    </source>
</evidence>
<feature type="region of interest" description="Disordered" evidence="7">
    <location>
        <begin position="512"/>
        <end position="552"/>
    </location>
</feature>
<dbReference type="InterPro" id="IPR020901">
    <property type="entry name" value="Prtase_inh_Kunz-CS"/>
</dbReference>
<dbReference type="SMART" id="SM00209">
    <property type="entry name" value="TSP1"/>
    <property type="match status" value="4"/>
</dbReference>
<evidence type="ECO:0000313" key="12">
    <source>
        <dbReference type="EMBL" id="CAG9800617.1"/>
    </source>
</evidence>
<dbReference type="Gene3D" id="2.20.100.10">
    <property type="entry name" value="Thrombospondin type-1 (TSP1) repeat"/>
    <property type="match status" value="3"/>
</dbReference>
<dbReference type="Gene3D" id="2.60.40.2130">
    <property type="entry name" value="F-spondin domain"/>
    <property type="match status" value="1"/>
</dbReference>
<keyword evidence="5" id="KW-0130">Cell adhesion</keyword>
<dbReference type="InterPro" id="IPR036880">
    <property type="entry name" value="Kunitz_BPTI_sf"/>
</dbReference>
<dbReference type="InterPro" id="IPR000884">
    <property type="entry name" value="TSP1_rpt"/>
</dbReference>
<dbReference type="Pfam" id="PF00014">
    <property type="entry name" value="Kunitz_BPTI"/>
    <property type="match status" value="1"/>
</dbReference>
<evidence type="ECO:0000313" key="13">
    <source>
        <dbReference type="Proteomes" id="UP001153620"/>
    </source>
</evidence>